<dbReference type="NCBIfam" id="TIGR00254">
    <property type="entry name" value="GGDEF"/>
    <property type="match status" value="1"/>
</dbReference>
<evidence type="ECO:0000313" key="4">
    <source>
        <dbReference type="Proteomes" id="UP000019365"/>
    </source>
</evidence>
<dbReference type="InterPro" id="IPR029787">
    <property type="entry name" value="Nucleotide_cyclase"/>
</dbReference>
<dbReference type="Gene3D" id="3.30.450.20">
    <property type="entry name" value="PAS domain"/>
    <property type="match status" value="1"/>
</dbReference>
<dbReference type="CDD" id="cd01949">
    <property type="entry name" value="GGDEF"/>
    <property type="match status" value="1"/>
</dbReference>
<dbReference type="InterPro" id="IPR052155">
    <property type="entry name" value="Biofilm_reg_signaling"/>
</dbReference>
<protein>
    <recommendedName>
        <fullName evidence="2">GGDEF domain-containing protein</fullName>
    </recommendedName>
</protein>
<dbReference type="SUPFAM" id="SSF55073">
    <property type="entry name" value="Nucleotide cyclase"/>
    <property type="match status" value="1"/>
</dbReference>
<dbReference type="RefSeq" id="WP_051456524.1">
    <property type="nucleotide sequence ID" value="NZ_ATAX01000016.1"/>
</dbReference>
<evidence type="ECO:0000313" key="3">
    <source>
        <dbReference type="EMBL" id="EWM54387.1"/>
    </source>
</evidence>
<dbReference type="EMBL" id="ATAX01000016">
    <property type="protein sequence ID" value="EWM54387.1"/>
    <property type="molecule type" value="Genomic_DNA"/>
</dbReference>
<reference evidence="3 4" key="1">
    <citation type="journal article" date="2014" name="PLoS ONE">
        <title>Rumen cellulosomics: divergent fiber-degrading strategies revealed by comparative genome-wide analysis of six ruminococcal strains.</title>
        <authorList>
            <person name="Dassa B."/>
            <person name="Borovok I."/>
            <person name="Ruimy-Israeli V."/>
            <person name="Lamed R."/>
            <person name="Flint H.J."/>
            <person name="Duncan S.H."/>
            <person name="Henrissat B."/>
            <person name="Coutinho P."/>
            <person name="Morrison M."/>
            <person name="Mosoni P."/>
            <person name="Yeoman C.J."/>
            <person name="White B.A."/>
            <person name="Bayer E.A."/>
        </authorList>
    </citation>
    <scope>NUCLEOTIDE SEQUENCE [LARGE SCALE GENOMIC DNA]</scope>
    <source>
        <strain evidence="3 4">007c</strain>
    </source>
</reference>
<feature type="transmembrane region" description="Helical" evidence="1">
    <location>
        <begin position="176"/>
        <end position="196"/>
    </location>
</feature>
<keyword evidence="1" id="KW-0472">Membrane</keyword>
<dbReference type="InterPro" id="IPR000160">
    <property type="entry name" value="GGDEF_dom"/>
</dbReference>
<dbReference type="eggNOG" id="COG2199">
    <property type="taxonomic scope" value="Bacteria"/>
</dbReference>
<dbReference type="AlphaFoldDB" id="W7V0R7"/>
<proteinExistence type="predicted"/>
<feature type="transmembrane region" description="Helical" evidence="1">
    <location>
        <begin position="202"/>
        <end position="219"/>
    </location>
</feature>
<dbReference type="Gene3D" id="3.30.70.270">
    <property type="match status" value="1"/>
</dbReference>
<keyword evidence="4" id="KW-1185">Reference proteome</keyword>
<dbReference type="SUPFAM" id="SSF55785">
    <property type="entry name" value="PYP-like sensor domain (PAS domain)"/>
    <property type="match status" value="1"/>
</dbReference>
<dbReference type="PANTHER" id="PTHR44757">
    <property type="entry name" value="DIGUANYLATE CYCLASE DGCP"/>
    <property type="match status" value="1"/>
</dbReference>
<evidence type="ECO:0000259" key="2">
    <source>
        <dbReference type="PROSITE" id="PS50887"/>
    </source>
</evidence>
<evidence type="ECO:0000256" key="1">
    <source>
        <dbReference type="SAM" id="Phobius"/>
    </source>
</evidence>
<dbReference type="PANTHER" id="PTHR44757:SF2">
    <property type="entry name" value="BIOFILM ARCHITECTURE MAINTENANCE PROTEIN MBAA"/>
    <property type="match status" value="1"/>
</dbReference>
<sequence>MRVTFSILYLILIFALLVCTVLARRSDKATKNAVAFLESALIPPVLGNLLIVGTSIRITALIGCYFYYLGMDLVMYSLVNFTNVYCHGSDSKKYTPKFIYAILAADAVQMLLNPVFGHAFDIAEVDVEDAPYYKLMPFLGQTIHRIVDYAVFFSVVLIFVWATVKAPRINRERYAVILATMVAVGLLQTYNIFFQYAIDRSMLGYGVFGVVIFFFAIRYRPLRLLDRILSNIVSGLSDAFYVFDPNGNCIWANAQGCRLAGINDDNYDAVSAKLIKIFGDTGQQYEHMTKRMVGSSENARFYVLEENYVKNNKGQLDGSFLRIQDVTEEEQKLKARDEQIGQISQEAYRDSLTGVGSKAAYTRRINELNSEIAEGPAEFAVVMVDMNNLKSINDDYGHKAGDLYIKGCCHLICEAFKHSPVFRIGGDEFVVILHGQDYKNRAQITNSLRAAYKRTFEQKDKDPWLRYSAAVGIAEYASDDNTYELVFKRADKAMYDEKKQFKQEHGSIR</sequence>
<feature type="transmembrane region" description="Helical" evidence="1">
    <location>
        <begin position="35"/>
        <end position="59"/>
    </location>
</feature>
<dbReference type="Proteomes" id="UP000019365">
    <property type="component" value="Unassembled WGS sequence"/>
</dbReference>
<feature type="transmembrane region" description="Helical" evidence="1">
    <location>
        <begin position="65"/>
        <end position="86"/>
    </location>
</feature>
<dbReference type="Pfam" id="PF00990">
    <property type="entry name" value="GGDEF"/>
    <property type="match status" value="1"/>
</dbReference>
<dbReference type="InterPro" id="IPR035965">
    <property type="entry name" value="PAS-like_dom_sf"/>
</dbReference>
<organism evidence="3 4">
    <name type="scientific">Ruminococcus flavefaciens 007c</name>
    <dbReference type="NCBI Taxonomy" id="1341157"/>
    <lineage>
        <taxon>Bacteria</taxon>
        <taxon>Bacillati</taxon>
        <taxon>Bacillota</taxon>
        <taxon>Clostridia</taxon>
        <taxon>Eubacteriales</taxon>
        <taxon>Oscillospiraceae</taxon>
        <taxon>Ruminococcus</taxon>
    </lineage>
</organism>
<dbReference type="PATRIC" id="fig|1341157.4.peg.1055"/>
<dbReference type="InterPro" id="IPR043128">
    <property type="entry name" value="Rev_trsase/Diguanyl_cyclase"/>
</dbReference>
<feature type="domain" description="GGDEF" evidence="2">
    <location>
        <begin position="377"/>
        <end position="509"/>
    </location>
</feature>
<comment type="caution">
    <text evidence="3">The sequence shown here is derived from an EMBL/GenBank/DDBJ whole genome shotgun (WGS) entry which is preliminary data.</text>
</comment>
<feature type="transmembrane region" description="Helical" evidence="1">
    <location>
        <begin position="146"/>
        <end position="164"/>
    </location>
</feature>
<feature type="transmembrane region" description="Helical" evidence="1">
    <location>
        <begin position="6"/>
        <end position="23"/>
    </location>
</feature>
<dbReference type="PROSITE" id="PS50887">
    <property type="entry name" value="GGDEF"/>
    <property type="match status" value="1"/>
</dbReference>
<dbReference type="OrthoDB" id="9762141at2"/>
<accession>W7V0R7</accession>
<dbReference type="SMART" id="SM00267">
    <property type="entry name" value="GGDEF"/>
    <property type="match status" value="1"/>
</dbReference>
<keyword evidence="1" id="KW-1133">Transmembrane helix</keyword>
<name>W7V0R7_RUMFL</name>
<keyword evidence="1" id="KW-0812">Transmembrane</keyword>
<gene>
    <name evidence="3" type="ORF">RF007C_12320</name>
</gene>
<feature type="transmembrane region" description="Helical" evidence="1">
    <location>
        <begin position="98"/>
        <end position="116"/>
    </location>
</feature>